<dbReference type="RefSeq" id="XP_013760652.1">
    <property type="nucleotide sequence ID" value="XM_013905198.1"/>
</dbReference>
<name>A0A0L0D1X9_THETB</name>
<evidence type="ECO:0000313" key="2">
    <source>
        <dbReference type="EMBL" id="KNC46359.1"/>
    </source>
</evidence>
<protein>
    <submittedName>
        <fullName evidence="2">Uncharacterized protein</fullName>
    </submittedName>
</protein>
<dbReference type="GeneID" id="25562463"/>
<gene>
    <name evidence="2" type="ORF">AMSG_02811</name>
</gene>
<feature type="region of interest" description="Disordered" evidence="1">
    <location>
        <begin position="71"/>
        <end position="91"/>
    </location>
</feature>
<feature type="compositionally biased region" description="Polar residues" evidence="1">
    <location>
        <begin position="71"/>
        <end position="83"/>
    </location>
</feature>
<reference evidence="2 3" key="1">
    <citation type="submission" date="2010-05" db="EMBL/GenBank/DDBJ databases">
        <title>The Genome Sequence of Thecamonas trahens ATCC 50062.</title>
        <authorList>
            <consortium name="The Broad Institute Genome Sequencing Platform"/>
            <person name="Russ C."/>
            <person name="Cuomo C."/>
            <person name="Shea T."/>
            <person name="Young S.K."/>
            <person name="Zeng Q."/>
            <person name="Koehrsen M."/>
            <person name="Haas B."/>
            <person name="Borodovsky M."/>
            <person name="Guigo R."/>
            <person name="Alvarado L."/>
            <person name="Berlin A."/>
            <person name="Bochicchio J."/>
            <person name="Borenstein D."/>
            <person name="Chapman S."/>
            <person name="Chen Z."/>
            <person name="Freedman E."/>
            <person name="Gellesch M."/>
            <person name="Goldberg J."/>
            <person name="Griggs A."/>
            <person name="Gujja S."/>
            <person name="Heilman E."/>
            <person name="Heiman D."/>
            <person name="Hepburn T."/>
            <person name="Howarth C."/>
            <person name="Jen D."/>
            <person name="Larson L."/>
            <person name="Mehta T."/>
            <person name="Park D."/>
            <person name="Pearson M."/>
            <person name="Roberts A."/>
            <person name="Saif S."/>
            <person name="Shenoy N."/>
            <person name="Sisk P."/>
            <person name="Stolte C."/>
            <person name="Sykes S."/>
            <person name="Thomson T."/>
            <person name="Walk T."/>
            <person name="White J."/>
            <person name="Yandava C."/>
            <person name="Burger G."/>
            <person name="Gray M.W."/>
            <person name="Holland P.W.H."/>
            <person name="King N."/>
            <person name="Lang F.B.F."/>
            <person name="Roger A.J."/>
            <person name="Ruiz-Trillo I."/>
            <person name="Lander E."/>
            <person name="Nusbaum C."/>
        </authorList>
    </citation>
    <scope>NUCLEOTIDE SEQUENCE [LARGE SCALE GENOMIC DNA]</scope>
    <source>
        <strain evidence="2 3">ATCC 50062</strain>
    </source>
</reference>
<proteinExistence type="predicted"/>
<dbReference type="AlphaFoldDB" id="A0A0L0D1X9"/>
<accession>A0A0L0D1X9</accession>
<dbReference type="EMBL" id="GL349442">
    <property type="protein sequence ID" value="KNC46359.1"/>
    <property type="molecule type" value="Genomic_DNA"/>
</dbReference>
<organism evidence="2 3">
    <name type="scientific">Thecamonas trahens ATCC 50062</name>
    <dbReference type="NCBI Taxonomy" id="461836"/>
    <lineage>
        <taxon>Eukaryota</taxon>
        <taxon>Apusozoa</taxon>
        <taxon>Apusomonadida</taxon>
        <taxon>Apusomonadidae</taxon>
        <taxon>Thecamonas</taxon>
    </lineage>
</organism>
<sequence length="212" mass="22414">MAADQTAAMQAYIESLEEALAEAAAAGGTDSGPARAGHSGSSSGKMARPWQSLERENKALREQVAALTSSLDQASHQIMASSSPRRRERSLHDRLVTAEAKIGELEGLLAEREAEHRDDLALRIELRKRVARLETALEAAKSSESRASAGLARALAAHAAAEDRITDLTLQLAREQAASCELSEVNQSLTLRLRAAGAALPQAAVYGPAGEP</sequence>
<feature type="region of interest" description="Disordered" evidence="1">
    <location>
        <begin position="21"/>
        <end position="55"/>
    </location>
</feature>
<keyword evidence="3" id="KW-1185">Reference proteome</keyword>
<evidence type="ECO:0000313" key="3">
    <source>
        <dbReference type="Proteomes" id="UP000054408"/>
    </source>
</evidence>
<evidence type="ECO:0000256" key="1">
    <source>
        <dbReference type="SAM" id="MobiDB-lite"/>
    </source>
</evidence>
<dbReference type="Proteomes" id="UP000054408">
    <property type="component" value="Unassembled WGS sequence"/>
</dbReference>